<dbReference type="EMBL" id="FOXD01000003">
    <property type="protein sequence ID" value="SFP19917.1"/>
    <property type="molecule type" value="Genomic_DNA"/>
</dbReference>
<dbReference type="RefSeq" id="WP_093335255.1">
    <property type="nucleotide sequence ID" value="NZ_FOXD01000003.1"/>
</dbReference>
<gene>
    <name evidence="10" type="primary">aroE</name>
    <name evidence="14" type="ORF">SAMN05518683_10399</name>
</gene>
<evidence type="ECO:0000256" key="4">
    <source>
        <dbReference type="ARBA" id="ARBA00023002"/>
    </source>
</evidence>
<evidence type="ECO:0000256" key="5">
    <source>
        <dbReference type="ARBA" id="ARBA00023141"/>
    </source>
</evidence>
<dbReference type="NCBIfam" id="TIGR00507">
    <property type="entry name" value="aroE"/>
    <property type="match status" value="1"/>
</dbReference>
<dbReference type="InterPro" id="IPR041121">
    <property type="entry name" value="SDH_C"/>
</dbReference>
<feature type="binding site" evidence="10">
    <location>
        <position position="93"/>
    </location>
    <ligand>
        <name>shikimate</name>
        <dbReference type="ChEBI" id="CHEBI:36208"/>
    </ligand>
</feature>
<dbReference type="InterPro" id="IPR022893">
    <property type="entry name" value="Shikimate_DH_fam"/>
</dbReference>
<comment type="similarity">
    <text evidence="10">Belongs to the shikimate dehydrogenase family.</text>
</comment>
<comment type="pathway">
    <text evidence="9">Aromatic compound metabolism; 3,4-dihydroxybenzoate biosynthesis; 3-dehydroquinate from D-quinate (NAD(+) route).</text>
</comment>
<dbReference type="GO" id="GO:0030266">
    <property type="term" value="F:quinate 3-dehydrogenase (NAD+) activity"/>
    <property type="evidence" value="ECO:0007669"/>
    <property type="project" value="UniProtKB-EC"/>
</dbReference>
<dbReference type="SUPFAM" id="SSF51735">
    <property type="entry name" value="NAD(P)-binding Rossmann-fold domains"/>
    <property type="match status" value="1"/>
</dbReference>
<feature type="binding site" evidence="10">
    <location>
        <position position="84"/>
    </location>
    <ligand>
        <name>NADP(+)</name>
        <dbReference type="ChEBI" id="CHEBI:58349"/>
    </ligand>
</feature>
<feature type="binding site" evidence="10">
    <location>
        <begin position="21"/>
        <end position="23"/>
    </location>
    <ligand>
        <name>shikimate</name>
        <dbReference type="ChEBI" id="CHEBI:36208"/>
    </ligand>
</feature>
<dbReference type="CDD" id="cd01065">
    <property type="entry name" value="NAD_bind_Shikimate_DH"/>
    <property type="match status" value="1"/>
</dbReference>
<dbReference type="GO" id="GO:0008652">
    <property type="term" value="P:amino acid biosynthetic process"/>
    <property type="evidence" value="ECO:0007669"/>
    <property type="project" value="UniProtKB-KW"/>
</dbReference>
<evidence type="ECO:0000259" key="12">
    <source>
        <dbReference type="Pfam" id="PF08501"/>
    </source>
</evidence>
<evidence type="ECO:0000256" key="10">
    <source>
        <dbReference type="HAMAP-Rule" id="MF_00222"/>
    </source>
</evidence>
<evidence type="ECO:0000256" key="6">
    <source>
        <dbReference type="ARBA" id="ARBA00049442"/>
    </source>
</evidence>
<accession>A0A1I5NDY7</accession>
<evidence type="ECO:0000313" key="15">
    <source>
        <dbReference type="Proteomes" id="UP000198892"/>
    </source>
</evidence>
<dbReference type="PANTHER" id="PTHR21089:SF1">
    <property type="entry name" value="BIFUNCTIONAL 3-DEHYDROQUINATE DEHYDRATASE_SHIKIMATE DEHYDROGENASE, CHLOROPLASTIC"/>
    <property type="match status" value="1"/>
</dbReference>
<dbReference type="InterPro" id="IPR011342">
    <property type="entry name" value="Shikimate_DH"/>
</dbReference>
<keyword evidence="3 10" id="KW-0521">NADP</keyword>
<dbReference type="SUPFAM" id="SSF53223">
    <property type="entry name" value="Aminoacid dehydrogenase-like, N-terminal domain"/>
    <property type="match status" value="1"/>
</dbReference>
<feature type="binding site" evidence="10">
    <location>
        <position position="225"/>
    </location>
    <ligand>
        <name>NADP(+)</name>
        <dbReference type="ChEBI" id="CHEBI:58349"/>
    </ligand>
</feature>
<keyword evidence="15" id="KW-1185">Reference proteome</keyword>
<reference evidence="15" key="1">
    <citation type="submission" date="2016-10" db="EMBL/GenBank/DDBJ databases">
        <authorList>
            <person name="Varghese N."/>
            <person name="Submissions S."/>
        </authorList>
    </citation>
    <scope>NUCLEOTIDE SEQUENCE [LARGE SCALE GENOMIC DNA]</scope>
    <source>
        <strain evidence="15">S7</strain>
    </source>
</reference>
<keyword evidence="4 10" id="KW-0560">Oxidoreductase</keyword>
<feature type="domain" description="Quinate/shikimate 5-dehydrogenase/glutamyl-tRNA reductase" evidence="11">
    <location>
        <begin position="119"/>
        <end position="199"/>
    </location>
</feature>
<dbReference type="STRING" id="1884432.SAMN05518683_10399"/>
<dbReference type="EC" id="1.1.1.25" evidence="10"/>
<dbReference type="Pfam" id="PF08501">
    <property type="entry name" value="Shikimate_dh_N"/>
    <property type="match status" value="1"/>
</dbReference>
<dbReference type="AlphaFoldDB" id="A0A1I5NDY7"/>
<dbReference type="Pfam" id="PF18317">
    <property type="entry name" value="SDH_C"/>
    <property type="match status" value="1"/>
</dbReference>
<dbReference type="GO" id="GO:0052734">
    <property type="term" value="F:shikimate 3-dehydrogenase (NAD+) activity"/>
    <property type="evidence" value="ECO:0007669"/>
    <property type="project" value="RHEA"/>
</dbReference>
<feature type="binding site" evidence="10">
    <location>
        <position position="68"/>
    </location>
    <ligand>
        <name>shikimate</name>
        <dbReference type="ChEBI" id="CHEBI:36208"/>
    </ligand>
</feature>
<feature type="binding site" evidence="10">
    <location>
        <begin position="133"/>
        <end position="137"/>
    </location>
    <ligand>
        <name>NADP(+)</name>
        <dbReference type="ChEBI" id="CHEBI:58349"/>
    </ligand>
</feature>
<feature type="active site" description="Proton acceptor" evidence="10">
    <location>
        <position position="72"/>
    </location>
</feature>
<evidence type="ECO:0000256" key="8">
    <source>
        <dbReference type="ARBA" id="ARBA00052329"/>
    </source>
</evidence>
<comment type="pathway">
    <text evidence="1 10">Metabolic intermediate biosynthesis; chorismate biosynthesis; chorismate from D-erythrose 4-phosphate and phosphoenolpyruvate: step 4/7.</text>
</comment>
<keyword evidence="2 10" id="KW-0028">Amino-acid biosynthesis</keyword>
<evidence type="ECO:0000256" key="2">
    <source>
        <dbReference type="ARBA" id="ARBA00022605"/>
    </source>
</evidence>
<comment type="subunit">
    <text evidence="10">Homodimer.</text>
</comment>
<dbReference type="InterPro" id="IPR013708">
    <property type="entry name" value="Shikimate_DH-bd_N"/>
</dbReference>
<dbReference type="GO" id="GO:0009073">
    <property type="term" value="P:aromatic amino acid family biosynthetic process"/>
    <property type="evidence" value="ECO:0007669"/>
    <property type="project" value="UniProtKB-KW"/>
</dbReference>
<feature type="binding site" evidence="10">
    <location>
        <position position="255"/>
    </location>
    <ligand>
        <name>shikimate</name>
        <dbReference type="ChEBI" id="CHEBI:36208"/>
    </ligand>
</feature>
<dbReference type="GO" id="GO:0005829">
    <property type="term" value="C:cytosol"/>
    <property type="evidence" value="ECO:0007669"/>
    <property type="project" value="TreeGrafter"/>
</dbReference>
<evidence type="ECO:0000256" key="3">
    <source>
        <dbReference type="ARBA" id="ARBA00022857"/>
    </source>
</evidence>
<evidence type="ECO:0000256" key="9">
    <source>
        <dbReference type="ARBA" id="ARBA00060613"/>
    </source>
</evidence>
<dbReference type="GO" id="GO:0050661">
    <property type="term" value="F:NADP binding"/>
    <property type="evidence" value="ECO:0007669"/>
    <property type="project" value="InterPro"/>
</dbReference>
<sequence>MSRLLHAEKMYGVIGHPVGHSLSPLMHNDQFQHQSLPAFYHAFDVMPEYLGDALQGLKALGVSGFNVTVPHKIEVMQYLDGLDEEARLIGAVNTIVKEEKGWIGYNTDGDGYVQSLLSKVGSALPDSNILVIGAGGAARAVISALTGHKAEQVTITNRTFSKAEALQERMAERAAVCALPTQQAEKETPSFDIIINTTSVGMSPQTDRMPWPVDGLKPGCVVSDLIYNPLKTKWLQEAQKRGADILNGTGMFVGQGAIAFEKWTGIQPDTKRMHNVVMKQLGGN</sequence>
<comment type="catalytic activity">
    <reaction evidence="8">
        <text>shikimate + NAD(+) = 3-dehydroshikimate + NADH + H(+)</text>
        <dbReference type="Rhea" id="RHEA:17741"/>
        <dbReference type="ChEBI" id="CHEBI:15378"/>
        <dbReference type="ChEBI" id="CHEBI:16630"/>
        <dbReference type="ChEBI" id="CHEBI:36208"/>
        <dbReference type="ChEBI" id="CHEBI:57540"/>
        <dbReference type="ChEBI" id="CHEBI:57945"/>
    </reaction>
</comment>
<protein>
    <recommendedName>
        <fullName evidence="10">Shikimate dehydrogenase (NADP(+))</fullName>
        <shortName evidence="10">SDH</shortName>
        <ecNumber evidence="10">1.1.1.25</ecNumber>
    </recommendedName>
</protein>
<comment type="catalytic activity">
    <reaction evidence="7">
        <text>L-quinate + NAD(+) = 3-dehydroquinate + NADH + H(+)</text>
        <dbReference type="Rhea" id="RHEA:22364"/>
        <dbReference type="ChEBI" id="CHEBI:15378"/>
        <dbReference type="ChEBI" id="CHEBI:29751"/>
        <dbReference type="ChEBI" id="CHEBI:32364"/>
        <dbReference type="ChEBI" id="CHEBI:57540"/>
        <dbReference type="ChEBI" id="CHEBI:57945"/>
        <dbReference type="EC" id="1.1.1.24"/>
    </reaction>
</comment>
<dbReference type="Gene3D" id="3.40.50.720">
    <property type="entry name" value="NAD(P)-binding Rossmann-like Domain"/>
    <property type="match status" value="1"/>
</dbReference>
<organism evidence="14 15">
    <name type="scientific">Salibacterium halotolerans</name>
    <dbReference type="NCBI Taxonomy" id="1884432"/>
    <lineage>
        <taxon>Bacteria</taxon>
        <taxon>Bacillati</taxon>
        <taxon>Bacillota</taxon>
        <taxon>Bacilli</taxon>
        <taxon>Bacillales</taxon>
        <taxon>Bacillaceae</taxon>
    </lineage>
</organism>
<dbReference type="Proteomes" id="UP000198892">
    <property type="component" value="Unassembled WGS sequence"/>
</dbReference>
<dbReference type="HAMAP" id="MF_00222">
    <property type="entry name" value="Shikimate_DH_AroE"/>
    <property type="match status" value="1"/>
</dbReference>
<dbReference type="UniPathway" id="UPA00053">
    <property type="reaction ID" value="UER00087"/>
</dbReference>
<feature type="binding site" evidence="10">
    <location>
        <position position="227"/>
    </location>
    <ligand>
        <name>shikimate</name>
        <dbReference type="ChEBI" id="CHEBI:36208"/>
    </ligand>
</feature>
<feature type="binding site" evidence="10">
    <location>
        <begin position="157"/>
        <end position="162"/>
    </location>
    <ligand>
        <name>NADP(+)</name>
        <dbReference type="ChEBI" id="CHEBI:58349"/>
    </ligand>
</feature>
<dbReference type="GO" id="GO:0009423">
    <property type="term" value="P:chorismate biosynthetic process"/>
    <property type="evidence" value="ECO:0007669"/>
    <property type="project" value="UniProtKB-UniRule"/>
</dbReference>
<feature type="domain" description="Shikimate dehydrogenase substrate binding N-terminal" evidence="12">
    <location>
        <begin position="13"/>
        <end position="95"/>
    </location>
</feature>
<dbReference type="OrthoDB" id="9792692at2"/>
<dbReference type="InterPro" id="IPR006151">
    <property type="entry name" value="Shikm_DH/Glu-tRNA_Rdtase"/>
</dbReference>
<feature type="binding site" evidence="10">
    <location>
        <position position="108"/>
    </location>
    <ligand>
        <name>shikimate</name>
        <dbReference type="ChEBI" id="CHEBI:36208"/>
    </ligand>
</feature>
<dbReference type="GO" id="GO:0004764">
    <property type="term" value="F:shikimate 3-dehydrogenase (NADP+) activity"/>
    <property type="evidence" value="ECO:0007669"/>
    <property type="project" value="UniProtKB-UniRule"/>
</dbReference>
<dbReference type="NCBIfam" id="NF001319">
    <property type="entry name" value="PRK00258.3-3"/>
    <property type="match status" value="1"/>
</dbReference>
<name>A0A1I5NDY7_9BACI</name>
<keyword evidence="5 10" id="KW-0057">Aromatic amino acid biosynthesis</keyword>
<dbReference type="InterPro" id="IPR046346">
    <property type="entry name" value="Aminoacid_DH-like_N_sf"/>
</dbReference>
<evidence type="ECO:0000259" key="13">
    <source>
        <dbReference type="Pfam" id="PF18317"/>
    </source>
</evidence>
<dbReference type="PANTHER" id="PTHR21089">
    <property type="entry name" value="SHIKIMATE DEHYDROGENASE"/>
    <property type="match status" value="1"/>
</dbReference>
<evidence type="ECO:0000256" key="7">
    <source>
        <dbReference type="ARBA" id="ARBA00051639"/>
    </source>
</evidence>
<comment type="catalytic activity">
    <reaction evidence="6 10">
        <text>shikimate + NADP(+) = 3-dehydroshikimate + NADPH + H(+)</text>
        <dbReference type="Rhea" id="RHEA:17737"/>
        <dbReference type="ChEBI" id="CHEBI:15378"/>
        <dbReference type="ChEBI" id="CHEBI:16630"/>
        <dbReference type="ChEBI" id="CHEBI:36208"/>
        <dbReference type="ChEBI" id="CHEBI:57783"/>
        <dbReference type="ChEBI" id="CHEBI:58349"/>
        <dbReference type="EC" id="1.1.1.25"/>
    </reaction>
</comment>
<dbReference type="InterPro" id="IPR036291">
    <property type="entry name" value="NAD(P)-bd_dom_sf"/>
</dbReference>
<feature type="domain" description="SDH C-terminal" evidence="13">
    <location>
        <begin position="248"/>
        <end position="278"/>
    </location>
</feature>
<dbReference type="Gene3D" id="3.40.50.10860">
    <property type="entry name" value="Leucine Dehydrogenase, chain A, domain 1"/>
    <property type="match status" value="1"/>
</dbReference>
<dbReference type="FunFam" id="3.40.50.720:FF:000086">
    <property type="entry name" value="Quinate/shikimate dehydrogenase"/>
    <property type="match status" value="1"/>
</dbReference>
<evidence type="ECO:0000313" key="14">
    <source>
        <dbReference type="EMBL" id="SFP19917.1"/>
    </source>
</evidence>
<evidence type="ECO:0000256" key="1">
    <source>
        <dbReference type="ARBA" id="ARBA00004871"/>
    </source>
</evidence>
<comment type="function">
    <text evidence="10">Involved in the biosynthesis of the chorismate, which leads to the biosynthesis of aromatic amino acids. Catalyzes the reversible NADPH linked reduction of 3-dehydroshikimate (DHSA) to yield shikimate (SA).</text>
</comment>
<dbReference type="GO" id="GO:0019632">
    <property type="term" value="P:shikimate metabolic process"/>
    <property type="evidence" value="ECO:0007669"/>
    <property type="project" value="InterPro"/>
</dbReference>
<proteinExistence type="inferred from homology"/>
<evidence type="ECO:0000259" key="11">
    <source>
        <dbReference type="Pfam" id="PF01488"/>
    </source>
</evidence>
<feature type="binding site" evidence="10">
    <location>
        <position position="248"/>
    </location>
    <ligand>
        <name>NADP(+)</name>
        <dbReference type="ChEBI" id="CHEBI:58349"/>
    </ligand>
</feature>
<dbReference type="Pfam" id="PF01488">
    <property type="entry name" value="Shikimate_DH"/>
    <property type="match status" value="1"/>
</dbReference>